<reference evidence="1" key="1">
    <citation type="submission" date="2021-02" db="EMBL/GenBank/DDBJ databases">
        <authorList>
            <person name="Nowell W R."/>
        </authorList>
    </citation>
    <scope>NUCLEOTIDE SEQUENCE</scope>
</reference>
<organism evidence="1 3">
    <name type="scientific">Adineta steineri</name>
    <dbReference type="NCBI Taxonomy" id="433720"/>
    <lineage>
        <taxon>Eukaryota</taxon>
        <taxon>Metazoa</taxon>
        <taxon>Spiralia</taxon>
        <taxon>Gnathifera</taxon>
        <taxon>Rotifera</taxon>
        <taxon>Eurotatoria</taxon>
        <taxon>Bdelloidea</taxon>
        <taxon>Adinetida</taxon>
        <taxon>Adinetidae</taxon>
        <taxon>Adineta</taxon>
    </lineage>
</organism>
<protein>
    <submittedName>
        <fullName evidence="1">Uncharacterized protein</fullName>
    </submittedName>
</protein>
<gene>
    <name evidence="1" type="ORF">IZO911_LOCUS43505</name>
    <name evidence="2" type="ORF">KXQ929_LOCUS35922</name>
</gene>
<dbReference type="EMBL" id="CAJNOE010002185">
    <property type="protein sequence ID" value="CAF1471909.1"/>
    <property type="molecule type" value="Genomic_DNA"/>
</dbReference>
<dbReference type="EMBL" id="CAJOBB010005373">
    <property type="protein sequence ID" value="CAF4126188.1"/>
    <property type="molecule type" value="Genomic_DNA"/>
</dbReference>
<evidence type="ECO:0000313" key="2">
    <source>
        <dbReference type="EMBL" id="CAF4126188.1"/>
    </source>
</evidence>
<evidence type="ECO:0000313" key="1">
    <source>
        <dbReference type="EMBL" id="CAF1471909.1"/>
    </source>
</evidence>
<proteinExistence type="predicted"/>
<sequence>MYTGVVKTEHTETTSVEQIVELEDVTRGTSAEIEKTYTKVHISPPDERKQRRLLSTNTRENFEPKLKSSAKILSVGDRWRTEPMTGLVGHTIVTRIYDNQEYGTKAITLDIEVIGTLNTLGQEVPAHSWATADIDTETGITTYQETITKRTVINSRRTNISVKKLLKRETSDKEL</sequence>
<dbReference type="AlphaFoldDB" id="A0A815R446"/>
<name>A0A815R446_9BILA</name>
<evidence type="ECO:0000313" key="3">
    <source>
        <dbReference type="Proteomes" id="UP000663860"/>
    </source>
</evidence>
<comment type="caution">
    <text evidence="1">The sequence shown here is derived from an EMBL/GenBank/DDBJ whole genome shotgun (WGS) entry which is preliminary data.</text>
</comment>
<accession>A0A815R446</accession>
<dbReference type="Proteomes" id="UP000663868">
    <property type="component" value="Unassembled WGS sequence"/>
</dbReference>
<dbReference type="Proteomes" id="UP000663860">
    <property type="component" value="Unassembled WGS sequence"/>
</dbReference>